<keyword evidence="3" id="KW-1185">Reference proteome</keyword>
<feature type="region of interest" description="Disordered" evidence="1">
    <location>
        <begin position="24"/>
        <end position="53"/>
    </location>
</feature>
<comment type="caution">
    <text evidence="2">The sequence shown here is derived from an EMBL/GenBank/DDBJ whole genome shotgun (WGS) entry which is preliminary data.</text>
</comment>
<evidence type="ECO:0000313" key="2">
    <source>
        <dbReference type="EMBL" id="KAJ0976007.1"/>
    </source>
</evidence>
<evidence type="ECO:0000256" key="1">
    <source>
        <dbReference type="SAM" id="MobiDB-lite"/>
    </source>
</evidence>
<dbReference type="EMBL" id="JAGGNH010000004">
    <property type="protein sequence ID" value="KAJ0976007.1"/>
    <property type="molecule type" value="Genomic_DNA"/>
</dbReference>
<reference evidence="2" key="1">
    <citation type="submission" date="2021-03" db="EMBL/GenBank/DDBJ databases">
        <authorList>
            <person name="Li Z."/>
            <person name="Yang C."/>
        </authorList>
    </citation>
    <scope>NUCLEOTIDE SEQUENCE</scope>
    <source>
        <strain evidence="2">Dzin_1.0</strain>
        <tissue evidence="2">Leaf</tissue>
    </source>
</reference>
<gene>
    <name evidence="2" type="ORF">J5N97_017972</name>
</gene>
<reference evidence="2" key="2">
    <citation type="journal article" date="2022" name="Hortic Res">
        <title>The genome of Dioscorea zingiberensis sheds light on the biosynthesis, origin and evolution of the medicinally important diosgenin saponins.</title>
        <authorList>
            <person name="Li Y."/>
            <person name="Tan C."/>
            <person name="Li Z."/>
            <person name="Guo J."/>
            <person name="Li S."/>
            <person name="Chen X."/>
            <person name="Wang C."/>
            <person name="Dai X."/>
            <person name="Yang H."/>
            <person name="Song W."/>
            <person name="Hou L."/>
            <person name="Xu J."/>
            <person name="Tong Z."/>
            <person name="Xu A."/>
            <person name="Yuan X."/>
            <person name="Wang W."/>
            <person name="Yang Q."/>
            <person name="Chen L."/>
            <person name="Sun Z."/>
            <person name="Wang K."/>
            <person name="Pan B."/>
            <person name="Chen J."/>
            <person name="Bao Y."/>
            <person name="Liu F."/>
            <person name="Qi X."/>
            <person name="Gang D.R."/>
            <person name="Wen J."/>
            <person name="Li J."/>
        </authorList>
    </citation>
    <scope>NUCLEOTIDE SEQUENCE</scope>
    <source>
        <strain evidence="2">Dzin_1.0</strain>
    </source>
</reference>
<proteinExistence type="predicted"/>
<protein>
    <submittedName>
        <fullName evidence="2">Uncharacterized protein</fullName>
    </submittedName>
</protein>
<accession>A0A9D5HH74</accession>
<dbReference type="Proteomes" id="UP001085076">
    <property type="component" value="Miscellaneous, Linkage group lg04"/>
</dbReference>
<sequence>METDSSVAAVIALEIYVCAQPNSCGSLPRGSREQRETQTKNGEASAGWVESESERACCEEGERFRVPRERVID</sequence>
<dbReference type="AlphaFoldDB" id="A0A9D5HH74"/>
<organism evidence="2 3">
    <name type="scientific">Dioscorea zingiberensis</name>
    <dbReference type="NCBI Taxonomy" id="325984"/>
    <lineage>
        <taxon>Eukaryota</taxon>
        <taxon>Viridiplantae</taxon>
        <taxon>Streptophyta</taxon>
        <taxon>Embryophyta</taxon>
        <taxon>Tracheophyta</taxon>
        <taxon>Spermatophyta</taxon>
        <taxon>Magnoliopsida</taxon>
        <taxon>Liliopsida</taxon>
        <taxon>Dioscoreales</taxon>
        <taxon>Dioscoreaceae</taxon>
        <taxon>Dioscorea</taxon>
    </lineage>
</organism>
<name>A0A9D5HH74_9LILI</name>
<evidence type="ECO:0000313" key="3">
    <source>
        <dbReference type="Proteomes" id="UP001085076"/>
    </source>
</evidence>